<organism evidence="2">
    <name type="scientific">bioreactor metagenome</name>
    <dbReference type="NCBI Taxonomy" id="1076179"/>
    <lineage>
        <taxon>unclassified sequences</taxon>
        <taxon>metagenomes</taxon>
        <taxon>ecological metagenomes</taxon>
    </lineage>
</organism>
<name>A0A645JIJ0_9ZZZZ</name>
<evidence type="ECO:0000256" key="1">
    <source>
        <dbReference type="SAM" id="Phobius"/>
    </source>
</evidence>
<sequence length="45" mass="4874">MVESAETNVVRPAVTAEDPNGFFRQIIAVVHYGLCGIFAAVFGEF</sequence>
<reference evidence="2" key="1">
    <citation type="submission" date="2019-08" db="EMBL/GenBank/DDBJ databases">
        <authorList>
            <person name="Kucharzyk K."/>
            <person name="Murdoch R.W."/>
            <person name="Higgins S."/>
            <person name="Loffler F."/>
        </authorList>
    </citation>
    <scope>NUCLEOTIDE SEQUENCE</scope>
</reference>
<keyword evidence="1" id="KW-0812">Transmembrane</keyword>
<keyword evidence="1" id="KW-1133">Transmembrane helix</keyword>
<gene>
    <name evidence="2" type="ORF">SDC9_207879</name>
</gene>
<protein>
    <submittedName>
        <fullName evidence="2">Uncharacterized protein</fullName>
    </submittedName>
</protein>
<feature type="transmembrane region" description="Helical" evidence="1">
    <location>
        <begin position="22"/>
        <end position="42"/>
    </location>
</feature>
<dbReference type="EMBL" id="VSSQ01135066">
    <property type="protein sequence ID" value="MPN60154.1"/>
    <property type="molecule type" value="Genomic_DNA"/>
</dbReference>
<proteinExistence type="predicted"/>
<evidence type="ECO:0000313" key="2">
    <source>
        <dbReference type="EMBL" id="MPN60154.1"/>
    </source>
</evidence>
<comment type="caution">
    <text evidence="2">The sequence shown here is derived from an EMBL/GenBank/DDBJ whole genome shotgun (WGS) entry which is preliminary data.</text>
</comment>
<dbReference type="AlphaFoldDB" id="A0A645JIJ0"/>
<keyword evidence="1" id="KW-0472">Membrane</keyword>
<accession>A0A645JIJ0</accession>